<dbReference type="Gene3D" id="1.10.10.10">
    <property type="entry name" value="Winged helix-like DNA-binding domain superfamily/Winged helix DNA-binding domain"/>
    <property type="match status" value="1"/>
</dbReference>
<accession>A0A174L4D3</accession>
<evidence type="ECO:0000313" key="8">
    <source>
        <dbReference type="Proteomes" id="UP000095576"/>
    </source>
</evidence>
<comment type="similarity">
    <text evidence="1">Belongs to the sigma-70 factor family. ECF subfamily.</text>
</comment>
<dbReference type="SUPFAM" id="SSF88659">
    <property type="entry name" value="Sigma3 and sigma4 domains of RNA polymerase sigma factors"/>
    <property type="match status" value="1"/>
</dbReference>
<dbReference type="Proteomes" id="UP000095576">
    <property type="component" value="Unassembled WGS sequence"/>
</dbReference>
<evidence type="ECO:0000259" key="6">
    <source>
        <dbReference type="Pfam" id="PF08281"/>
    </source>
</evidence>
<organism evidence="7 8">
    <name type="scientific">Bacteroides thetaiotaomicron</name>
    <dbReference type="NCBI Taxonomy" id="818"/>
    <lineage>
        <taxon>Bacteria</taxon>
        <taxon>Pseudomonadati</taxon>
        <taxon>Bacteroidota</taxon>
        <taxon>Bacteroidia</taxon>
        <taxon>Bacteroidales</taxon>
        <taxon>Bacteroidaceae</taxon>
        <taxon>Bacteroides</taxon>
    </lineage>
</organism>
<dbReference type="NCBIfam" id="TIGR02937">
    <property type="entry name" value="sigma70-ECF"/>
    <property type="match status" value="1"/>
</dbReference>
<dbReference type="InterPro" id="IPR014327">
    <property type="entry name" value="RNA_pol_sigma70_bacteroid"/>
</dbReference>
<dbReference type="InterPro" id="IPR036388">
    <property type="entry name" value="WH-like_DNA-bd_sf"/>
</dbReference>
<dbReference type="InterPro" id="IPR014284">
    <property type="entry name" value="RNA_pol_sigma-70_dom"/>
</dbReference>
<dbReference type="RefSeq" id="WP_016269100.1">
    <property type="nucleotide sequence ID" value="NZ_CP103077.1"/>
</dbReference>
<proteinExistence type="inferred from homology"/>
<evidence type="ECO:0000256" key="1">
    <source>
        <dbReference type="ARBA" id="ARBA00010641"/>
    </source>
</evidence>
<evidence type="ECO:0000259" key="5">
    <source>
        <dbReference type="Pfam" id="PF04542"/>
    </source>
</evidence>
<feature type="domain" description="RNA polymerase sigma factor 70 region 4 type 2" evidence="6">
    <location>
        <begin position="127"/>
        <end position="178"/>
    </location>
</feature>
<dbReference type="GO" id="GO:0003677">
    <property type="term" value="F:DNA binding"/>
    <property type="evidence" value="ECO:0007669"/>
    <property type="project" value="InterPro"/>
</dbReference>
<dbReference type="InterPro" id="IPR007627">
    <property type="entry name" value="RNA_pol_sigma70_r2"/>
</dbReference>
<keyword evidence="4" id="KW-0804">Transcription</keyword>
<evidence type="ECO:0000256" key="4">
    <source>
        <dbReference type="ARBA" id="ARBA00023163"/>
    </source>
</evidence>
<dbReference type="SUPFAM" id="SSF88946">
    <property type="entry name" value="Sigma2 domain of RNA polymerase sigma factors"/>
    <property type="match status" value="1"/>
</dbReference>
<dbReference type="InterPro" id="IPR013324">
    <property type="entry name" value="RNA_pol_sigma_r3/r4-like"/>
</dbReference>
<dbReference type="PANTHER" id="PTHR43133:SF46">
    <property type="entry name" value="RNA POLYMERASE SIGMA-70 FACTOR ECF SUBFAMILY"/>
    <property type="match status" value="1"/>
</dbReference>
<evidence type="ECO:0000256" key="3">
    <source>
        <dbReference type="ARBA" id="ARBA00023082"/>
    </source>
</evidence>
<dbReference type="Gene3D" id="1.10.1740.10">
    <property type="match status" value="1"/>
</dbReference>
<sequence length="189" mass="22123">MSKNQRIENEQQILRLVSEGDSQAFRTLYMHYYDRLFNFAMLFLHSEAASEDVIGDVFFVIWKEKSMLTSIPNFHPYIYQAVRNGCLNVLKSGYISKRDDIPDTELQINISNETPLDELSYKELHHAVKQAIISLPERCRIIFKMAKEEEMNHREIAETLNVKLCTVERQLLLAKAKIKEAIKPFLEKL</sequence>
<dbReference type="GO" id="GO:0016987">
    <property type="term" value="F:sigma factor activity"/>
    <property type="evidence" value="ECO:0007669"/>
    <property type="project" value="UniProtKB-KW"/>
</dbReference>
<gene>
    <name evidence="7" type="primary">rpoE_3</name>
    <name evidence="7" type="ORF">ERS852511_01328</name>
</gene>
<dbReference type="Pfam" id="PF08281">
    <property type="entry name" value="Sigma70_r4_2"/>
    <property type="match status" value="1"/>
</dbReference>
<dbReference type="InterPro" id="IPR013325">
    <property type="entry name" value="RNA_pol_sigma_r2"/>
</dbReference>
<dbReference type="NCBIfam" id="TIGR02985">
    <property type="entry name" value="Sig70_bacteroi1"/>
    <property type="match status" value="1"/>
</dbReference>
<feature type="domain" description="RNA polymerase sigma-70 region 2" evidence="5">
    <location>
        <begin position="28"/>
        <end position="91"/>
    </location>
</feature>
<dbReference type="InterPro" id="IPR039425">
    <property type="entry name" value="RNA_pol_sigma-70-like"/>
</dbReference>
<dbReference type="PANTHER" id="PTHR43133">
    <property type="entry name" value="RNA POLYMERASE ECF-TYPE SIGMA FACTO"/>
    <property type="match status" value="1"/>
</dbReference>
<keyword evidence="2" id="KW-0805">Transcription regulation</keyword>
<keyword evidence="3" id="KW-0731">Sigma factor</keyword>
<dbReference type="GO" id="GO:0006352">
    <property type="term" value="P:DNA-templated transcription initiation"/>
    <property type="evidence" value="ECO:0007669"/>
    <property type="project" value="InterPro"/>
</dbReference>
<reference evidence="7 8" key="1">
    <citation type="submission" date="2015-09" db="EMBL/GenBank/DDBJ databases">
        <authorList>
            <consortium name="Pathogen Informatics"/>
        </authorList>
    </citation>
    <scope>NUCLEOTIDE SEQUENCE [LARGE SCALE GENOMIC DNA]</scope>
    <source>
        <strain evidence="7 8">2789STDY5834899</strain>
    </source>
</reference>
<dbReference type="EMBL" id="CZAP01000003">
    <property type="protein sequence ID" value="CUP16655.1"/>
    <property type="molecule type" value="Genomic_DNA"/>
</dbReference>
<evidence type="ECO:0000313" key="7">
    <source>
        <dbReference type="EMBL" id="CUP16655.1"/>
    </source>
</evidence>
<evidence type="ECO:0000256" key="2">
    <source>
        <dbReference type="ARBA" id="ARBA00023015"/>
    </source>
</evidence>
<dbReference type="AlphaFoldDB" id="A0A174L4D3"/>
<name>A0A174L4D3_BACT4</name>
<dbReference type="Pfam" id="PF04542">
    <property type="entry name" value="Sigma70_r2"/>
    <property type="match status" value="1"/>
</dbReference>
<protein>
    <submittedName>
        <fullName evidence="7">RNA polymerase ECF-type sigma factor</fullName>
    </submittedName>
</protein>
<dbReference type="InterPro" id="IPR013249">
    <property type="entry name" value="RNA_pol_sigma70_r4_t2"/>
</dbReference>